<reference evidence="1" key="2">
    <citation type="submission" date="2013-04" db="UniProtKB">
        <authorList>
            <consortium name="EnsemblPlants"/>
        </authorList>
    </citation>
    <scope>IDENTIFICATION</scope>
</reference>
<dbReference type="HOGENOM" id="CLU_2889388_0_0_1"/>
<accession>J3N8B7</accession>
<dbReference type="AlphaFoldDB" id="J3N8B7"/>
<protein>
    <submittedName>
        <fullName evidence="1">Uncharacterized protein</fullName>
    </submittedName>
</protein>
<organism evidence="1">
    <name type="scientific">Oryza brachyantha</name>
    <name type="common">malo sina</name>
    <dbReference type="NCBI Taxonomy" id="4533"/>
    <lineage>
        <taxon>Eukaryota</taxon>
        <taxon>Viridiplantae</taxon>
        <taxon>Streptophyta</taxon>
        <taxon>Embryophyta</taxon>
        <taxon>Tracheophyta</taxon>
        <taxon>Spermatophyta</taxon>
        <taxon>Magnoliopsida</taxon>
        <taxon>Liliopsida</taxon>
        <taxon>Poales</taxon>
        <taxon>Poaceae</taxon>
        <taxon>BOP clade</taxon>
        <taxon>Oryzoideae</taxon>
        <taxon>Oryzeae</taxon>
        <taxon>Oryzinae</taxon>
        <taxon>Oryza</taxon>
    </lineage>
</organism>
<evidence type="ECO:0000313" key="2">
    <source>
        <dbReference type="Proteomes" id="UP000006038"/>
    </source>
</evidence>
<proteinExistence type="predicted"/>
<dbReference type="Proteomes" id="UP000006038">
    <property type="component" value="Chromosome 11"/>
</dbReference>
<dbReference type="Gramene" id="OB11G20530.1">
    <property type="protein sequence ID" value="OB11G20530.1"/>
    <property type="gene ID" value="OB11G20530"/>
</dbReference>
<reference evidence="1" key="1">
    <citation type="journal article" date="2013" name="Nat. Commun.">
        <title>Whole-genome sequencing of Oryza brachyantha reveals mechanisms underlying Oryza genome evolution.</title>
        <authorList>
            <person name="Chen J."/>
            <person name="Huang Q."/>
            <person name="Gao D."/>
            <person name="Wang J."/>
            <person name="Lang Y."/>
            <person name="Liu T."/>
            <person name="Li B."/>
            <person name="Bai Z."/>
            <person name="Luis Goicoechea J."/>
            <person name="Liang C."/>
            <person name="Chen C."/>
            <person name="Zhang W."/>
            <person name="Sun S."/>
            <person name="Liao Y."/>
            <person name="Zhang X."/>
            <person name="Yang L."/>
            <person name="Song C."/>
            <person name="Wang M."/>
            <person name="Shi J."/>
            <person name="Liu G."/>
            <person name="Liu J."/>
            <person name="Zhou H."/>
            <person name="Zhou W."/>
            <person name="Yu Q."/>
            <person name="An N."/>
            <person name="Chen Y."/>
            <person name="Cai Q."/>
            <person name="Wang B."/>
            <person name="Liu B."/>
            <person name="Min J."/>
            <person name="Huang Y."/>
            <person name="Wu H."/>
            <person name="Li Z."/>
            <person name="Zhang Y."/>
            <person name="Yin Y."/>
            <person name="Song W."/>
            <person name="Jiang J."/>
            <person name="Jackson S.A."/>
            <person name="Wing R.A."/>
            <person name="Wang J."/>
            <person name="Chen M."/>
        </authorList>
    </citation>
    <scope>NUCLEOTIDE SEQUENCE [LARGE SCALE GENOMIC DNA]</scope>
    <source>
        <strain evidence="1">cv. IRGC 101232</strain>
    </source>
</reference>
<dbReference type="EnsemblPlants" id="OB11G20530.1">
    <property type="protein sequence ID" value="OB11G20530.1"/>
    <property type="gene ID" value="OB11G20530"/>
</dbReference>
<keyword evidence="2" id="KW-1185">Reference proteome</keyword>
<evidence type="ECO:0000313" key="1">
    <source>
        <dbReference type="EnsemblPlants" id="OB11G20530.1"/>
    </source>
</evidence>
<name>J3N8B7_ORYBR</name>
<sequence>MQYLLHLSYAQLQVGRLEEYLCLHARDVPFCCICFCPNSGFEIVAKDNNVVGYFIKQCTYENT</sequence>